<comment type="caution">
    <text evidence="1">The sequence shown here is derived from an EMBL/GenBank/DDBJ whole genome shotgun (WGS) entry which is preliminary data.</text>
</comment>
<gene>
    <name evidence="1" type="ORF">MSG28_007302</name>
</gene>
<protein>
    <submittedName>
        <fullName evidence="1">Uncharacterized protein</fullName>
    </submittedName>
</protein>
<feature type="non-terminal residue" evidence="1">
    <location>
        <position position="1"/>
    </location>
</feature>
<name>A0ACC0JWU1_CHOFU</name>
<reference evidence="1 2" key="1">
    <citation type="journal article" date="2022" name="Genome Biol. Evol.">
        <title>The Spruce Budworm Genome: Reconstructing the Evolutionary History of Antifreeze Proteins.</title>
        <authorList>
            <person name="Beliveau C."/>
            <person name="Gagne P."/>
            <person name="Picq S."/>
            <person name="Vernygora O."/>
            <person name="Keeling C.I."/>
            <person name="Pinkney K."/>
            <person name="Doucet D."/>
            <person name="Wen F."/>
            <person name="Johnston J.S."/>
            <person name="Maaroufi H."/>
            <person name="Boyle B."/>
            <person name="Laroche J."/>
            <person name="Dewar K."/>
            <person name="Juretic N."/>
            <person name="Blackburn G."/>
            <person name="Nisole A."/>
            <person name="Brunet B."/>
            <person name="Brandao M."/>
            <person name="Lumley L."/>
            <person name="Duan J."/>
            <person name="Quan G."/>
            <person name="Lucarotti C.J."/>
            <person name="Roe A.D."/>
            <person name="Sperling F.A.H."/>
            <person name="Levesque R.C."/>
            <person name="Cusson M."/>
        </authorList>
    </citation>
    <scope>NUCLEOTIDE SEQUENCE [LARGE SCALE GENOMIC DNA]</scope>
    <source>
        <strain evidence="1">Glfc:IPQL:Cfum</strain>
    </source>
</reference>
<keyword evidence="2" id="KW-1185">Reference proteome</keyword>
<sequence length="283" mass="30767">RRLTSTESSASAAESCSSAGEPIKKSAREFIIPIAVEGKGYVTPRQRSLEPEPQARRPRQPKPRRIRSSRAARAESVSSGEEDEEDEGFHLLTAENLFSTLLHRVIVRNPVNSKARVGPRRIGAGRSWTSARYSCRSARRARCPASRPRSRAVCSASCWPSCRPPPPESCAARSRCTRPPPPRPAAPSPAPPPKEDAQQPAKEDAPSSPQYSTLPRLARRSRDPSPPREEQPRARGTPERPLLSKYLTPERALSLDDSCSSDSGSLLAELYGPLGPAASPCAP</sequence>
<evidence type="ECO:0000313" key="2">
    <source>
        <dbReference type="Proteomes" id="UP001064048"/>
    </source>
</evidence>
<evidence type="ECO:0000313" key="1">
    <source>
        <dbReference type="EMBL" id="KAI8428533.1"/>
    </source>
</evidence>
<proteinExistence type="predicted"/>
<dbReference type="EMBL" id="CM046112">
    <property type="protein sequence ID" value="KAI8428533.1"/>
    <property type="molecule type" value="Genomic_DNA"/>
</dbReference>
<organism evidence="1 2">
    <name type="scientific">Choristoneura fumiferana</name>
    <name type="common">Spruce budworm moth</name>
    <name type="synonym">Archips fumiferana</name>
    <dbReference type="NCBI Taxonomy" id="7141"/>
    <lineage>
        <taxon>Eukaryota</taxon>
        <taxon>Metazoa</taxon>
        <taxon>Ecdysozoa</taxon>
        <taxon>Arthropoda</taxon>
        <taxon>Hexapoda</taxon>
        <taxon>Insecta</taxon>
        <taxon>Pterygota</taxon>
        <taxon>Neoptera</taxon>
        <taxon>Endopterygota</taxon>
        <taxon>Lepidoptera</taxon>
        <taxon>Glossata</taxon>
        <taxon>Ditrysia</taxon>
        <taxon>Tortricoidea</taxon>
        <taxon>Tortricidae</taxon>
        <taxon>Tortricinae</taxon>
        <taxon>Choristoneura</taxon>
    </lineage>
</organism>
<accession>A0ACC0JWU1</accession>
<dbReference type="Proteomes" id="UP001064048">
    <property type="component" value="Chromosome 12"/>
</dbReference>